<gene>
    <name evidence="2" type="ORF">I9W95_00710</name>
</gene>
<dbReference type="EMBL" id="JAEDAH010000002">
    <property type="protein sequence ID" value="MCA6062120.1"/>
    <property type="molecule type" value="Genomic_DNA"/>
</dbReference>
<dbReference type="InterPro" id="IPR003033">
    <property type="entry name" value="SCP2_sterol-bd_dom"/>
</dbReference>
<dbReference type="InterPro" id="IPR036527">
    <property type="entry name" value="SCP2_sterol-bd_dom_sf"/>
</dbReference>
<proteinExistence type="predicted"/>
<dbReference type="Proteomes" id="UP000714380">
    <property type="component" value="Unassembled WGS sequence"/>
</dbReference>
<feature type="domain" description="SCP2" evidence="1">
    <location>
        <begin position="19"/>
        <end position="113"/>
    </location>
</feature>
<evidence type="ECO:0000313" key="2">
    <source>
        <dbReference type="EMBL" id="MCA6062120.1"/>
    </source>
</evidence>
<dbReference type="Gene3D" id="3.30.1050.10">
    <property type="entry name" value="SCP2 sterol-binding domain"/>
    <property type="match status" value="1"/>
</dbReference>
<accession>A0ABS7ZP32</accession>
<reference evidence="2 3" key="1">
    <citation type="submission" date="2020-12" db="EMBL/GenBank/DDBJ databases">
        <title>Novel Thalassolituus-related marine hydrocarbonoclastic bacteria mediated algae-derived hydrocarbons mineralization in twilight zone of the northern South China Sea.</title>
        <authorList>
            <person name="Dong C."/>
        </authorList>
    </citation>
    <scope>NUCLEOTIDE SEQUENCE [LARGE SCALE GENOMIC DNA]</scope>
    <source>
        <strain evidence="2 3">IMCC1826</strain>
    </source>
</reference>
<evidence type="ECO:0000313" key="3">
    <source>
        <dbReference type="Proteomes" id="UP000714380"/>
    </source>
</evidence>
<organism evidence="2 3">
    <name type="scientific">Thalassolituus marinus</name>
    <dbReference type="NCBI Taxonomy" id="671053"/>
    <lineage>
        <taxon>Bacteria</taxon>
        <taxon>Pseudomonadati</taxon>
        <taxon>Pseudomonadota</taxon>
        <taxon>Gammaproteobacteria</taxon>
        <taxon>Oceanospirillales</taxon>
        <taxon>Oceanospirillaceae</taxon>
        <taxon>Thalassolituus</taxon>
    </lineage>
</organism>
<name>A0ABS7ZP32_9GAMM</name>
<keyword evidence="3" id="KW-1185">Reference proteome</keyword>
<evidence type="ECO:0000259" key="1">
    <source>
        <dbReference type="Pfam" id="PF02036"/>
    </source>
</evidence>
<protein>
    <submittedName>
        <fullName evidence="2">SCP2 sterol-binding domain-containing protein</fullName>
    </submittedName>
</protein>
<sequence length="123" mass="14049">MKFQLLLWALALLMKKAARKNPDFTKQLEGKNFAFQLQTEDGKVTRHFVIANNSIRSKGKAHKDPAFTISFTDAATGLRILTSKDKNAFMKGIQDKDIKISGDLSKVMWFQSISKYLKPRKKK</sequence>
<comment type="caution">
    <text evidence="2">The sequence shown here is derived from an EMBL/GenBank/DDBJ whole genome shotgun (WGS) entry which is preliminary data.</text>
</comment>
<dbReference type="Pfam" id="PF02036">
    <property type="entry name" value="SCP2"/>
    <property type="match status" value="1"/>
</dbReference>
<dbReference type="SUPFAM" id="SSF55718">
    <property type="entry name" value="SCP-like"/>
    <property type="match status" value="1"/>
</dbReference>